<dbReference type="InterPro" id="IPR011006">
    <property type="entry name" value="CheY-like_superfamily"/>
</dbReference>
<evidence type="ECO:0000256" key="13">
    <source>
        <dbReference type="ARBA" id="ARBA00023136"/>
    </source>
</evidence>
<keyword evidence="11" id="KW-1133">Transmembrane helix</keyword>
<evidence type="ECO:0000256" key="12">
    <source>
        <dbReference type="ARBA" id="ARBA00023012"/>
    </source>
</evidence>
<dbReference type="InterPro" id="IPR005467">
    <property type="entry name" value="His_kinase_dom"/>
</dbReference>
<dbReference type="GO" id="GO:0005524">
    <property type="term" value="F:ATP binding"/>
    <property type="evidence" value="ECO:0007669"/>
    <property type="project" value="UniProtKB-KW"/>
</dbReference>
<dbReference type="Pfam" id="PF02743">
    <property type="entry name" value="dCache_1"/>
    <property type="match status" value="1"/>
</dbReference>
<dbReference type="Pfam" id="PF08448">
    <property type="entry name" value="PAS_4"/>
    <property type="match status" value="1"/>
</dbReference>
<dbReference type="InterPro" id="IPR000700">
    <property type="entry name" value="PAS-assoc_C"/>
</dbReference>
<keyword evidence="4" id="KW-1003">Cell membrane</keyword>
<dbReference type="InterPro" id="IPR033479">
    <property type="entry name" value="dCache_1"/>
</dbReference>
<evidence type="ECO:0000256" key="3">
    <source>
        <dbReference type="ARBA" id="ARBA00012438"/>
    </source>
</evidence>
<keyword evidence="5" id="KW-0597">Phosphoprotein</keyword>
<reference evidence="14 15" key="1">
    <citation type="submission" date="2015-12" db="EMBL/GenBank/DDBJ databases">
        <title>Genome sequence of Aneurinibacillus soli.</title>
        <authorList>
            <person name="Lee J.S."/>
            <person name="Lee K.C."/>
            <person name="Kim K.K."/>
            <person name="Lee B.W."/>
        </authorList>
    </citation>
    <scope>NUCLEOTIDE SEQUENCE [LARGE SCALE GENOMIC DNA]</scope>
    <source>
        <strain evidence="14 15">CB4</strain>
    </source>
</reference>
<dbReference type="Pfam" id="PF00512">
    <property type="entry name" value="HisKA"/>
    <property type="match status" value="1"/>
</dbReference>
<keyword evidence="9" id="KW-0418">Kinase</keyword>
<dbReference type="InterPro" id="IPR003660">
    <property type="entry name" value="HAMP_dom"/>
</dbReference>
<dbReference type="PROSITE" id="PS50113">
    <property type="entry name" value="PAC"/>
    <property type="match status" value="1"/>
</dbReference>
<dbReference type="InterPro" id="IPR036890">
    <property type="entry name" value="HATPase_C_sf"/>
</dbReference>
<dbReference type="PROSITE" id="PS50110">
    <property type="entry name" value="RESPONSE_REGULATORY"/>
    <property type="match status" value="1"/>
</dbReference>
<evidence type="ECO:0000256" key="11">
    <source>
        <dbReference type="ARBA" id="ARBA00022989"/>
    </source>
</evidence>
<comment type="subcellular location">
    <subcellularLocation>
        <location evidence="2">Cell membrane</location>
        <topology evidence="2">Multi-pass membrane protein</topology>
    </subcellularLocation>
</comment>
<dbReference type="InterPro" id="IPR003661">
    <property type="entry name" value="HisK_dim/P_dom"/>
</dbReference>
<dbReference type="SUPFAM" id="SSF52172">
    <property type="entry name" value="CheY-like"/>
    <property type="match status" value="1"/>
</dbReference>
<dbReference type="RefSeq" id="WP_172890887.1">
    <property type="nucleotide sequence ID" value="NZ_AP017312.1"/>
</dbReference>
<dbReference type="PANTHER" id="PTHR43047">
    <property type="entry name" value="TWO-COMPONENT HISTIDINE PROTEIN KINASE"/>
    <property type="match status" value="1"/>
</dbReference>
<dbReference type="SMART" id="SM00388">
    <property type="entry name" value="HisKA"/>
    <property type="match status" value="1"/>
</dbReference>
<dbReference type="Pfam" id="PF02518">
    <property type="entry name" value="HATPase_c"/>
    <property type="match status" value="1"/>
</dbReference>
<comment type="catalytic activity">
    <reaction evidence="1">
        <text>ATP + protein L-histidine = ADP + protein N-phospho-L-histidine.</text>
        <dbReference type="EC" id="2.7.13.3"/>
    </reaction>
</comment>
<organism evidence="14 15">
    <name type="scientific">Aneurinibacillus soli</name>
    <dbReference type="NCBI Taxonomy" id="1500254"/>
    <lineage>
        <taxon>Bacteria</taxon>
        <taxon>Bacillati</taxon>
        <taxon>Bacillota</taxon>
        <taxon>Bacilli</taxon>
        <taxon>Bacillales</taxon>
        <taxon>Paenibacillaceae</taxon>
        <taxon>Aneurinibacillus group</taxon>
        <taxon>Aneurinibacillus</taxon>
    </lineage>
</organism>
<evidence type="ECO:0000256" key="1">
    <source>
        <dbReference type="ARBA" id="ARBA00000085"/>
    </source>
</evidence>
<evidence type="ECO:0000256" key="4">
    <source>
        <dbReference type="ARBA" id="ARBA00022475"/>
    </source>
</evidence>
<keyword evidence="12" id="KW-0902">Two-component regulatory system</keyword>
<dbReference type="Pfam" id="PF00072">
    <property type="entry name" value="Response_reg"/>
    <property type="match status" value="1"/>
</dbReference>
<protein>
    <recommendedName>
        <fullName evidence="3">histidine kinase</fullName>
        <ecNumber evidence="3">2.7.13.3</ecNumber>
    </recommendedName>
</protein>
<dbReference type="SUPFAM" id="SSF55874">
    <property type="entry name" value="ATPase domain of HSP90 chaperone/DNA topoisomerase II/histidine kinase"/>
    <property type="match status" value="1"/>
</dbReference>
<dbReference type="CDD" id="cd00082">
    <property type="entry name" value="HisKA"/>
    <property type="match status" value="1"/>
</dbReference>
<keyword evidence="8" id="KW-0547">Nucleotide-binding</keyword>
<dbReference type="Gene3D" id="1.10.287.130">
    <property type="match status" value="1"/>
</dbReference>
<dbReference type="SMART" id="SM00387">
    <property type="entry name" value="HATPase_c"/>
    <property type="match status" value="1"/>
</dbReference>
<evidence type="ECO:0000256" key="10">
    <source>
        <dbReference type="ARBA" id="ARBA00022840"/>
    </source>
</evidence>
<dbReference type="Gene3D" id="3.40.50.2300">
    <property type="match status" value="1"/>
</dbReference>
<dbReference type="AlphaFoldDB" id="A0A0U4WJX6"/>
<keyword evidence="7" id="KW-0812">Transmembrane</keyword>
<dbReference type="InterPro" id="IPR001789">
    <property type="entry name" value="Sig_transdc_resp-reg_receiver"/>
</dbReference>
<proteinExistence type="predicted"/>
<keyword evidence="10" id="KW-0067">ATP-binding</keyword>
<dbReference type="PANTHER" id="PTHR43047:SF72">
    <property type="entry name" value="OSMOSENSING HISTIDINE PROTEIN KINASE SLN1"/>
    <property type="match status" value="1"/>
</dbReference>
<dbReference type="EMBL" id="AP017312">
    <property type="protein sequence ID" value="BAU28809.1"/>
    <property type="molecule type" value="Genomic_DNA"/>
</dbReference>
<dbReference type="InterPro" id="IPR004358">
    <property type="entry name" value="Sig_transdc_His_kin-like_C"/>
</dbReference>
<dbReference type="NCBIfam" id="TIGR00229">
    <property type="entry name" value="sensory_box"/>
    <property type="match status" value="1"/>
</dbReference>
<dbReference type="CDD" id="cd00130">
    <property type="entry name" value="PAS"/>
    <property type="match status" value="1"/>
</dbReference>
<dbReference type="Gene3D" id="3.30.450.20">
    <property type="entry name" value="PAS domain"/>
    <property type="match status" value="2"/>
</dbReference>
<dbReference type="KEGG" id="asoc:CB4_02986"/>
<evidence type="ECO:0000256" key="5">
    <source>
        <dbReference type="ARBA" id="ARBA00022553"/>
    </source>
</evidence>
<dbReference type="PROSITE" id="PS50109">
    <property type="entry name" value="HIS_KIN"/>
    <property type="match status" value="1"/>
</dbReference>
<evidence type="ECO:0000313" key="15">
    <source>
        <dbReference type="Proteomes" id="UP000217696"/>
    </source>
</evidence>
<dbReference type="PRINTS" id="PR00344">
    <property type="entry name" value="BCTRLSENSOR"/>
</dbReference>
<dbReference type="Proteomes" id="UP000217696">
    <property type="component" value="Chromosome"/>
</dbReference>
<keyword evidence="6 14" id="KW-0808">Transferase</keyword>
<dbReference type="InterPro" id="IPR036097">
    <property type="entry name" value="HisK_dim/P_sf"/>
</dbReference>
<gene>
    <name evidence="14" type="primary">arcB_3</name>
    <name evidence="14" type="ORF">CB4_02986</name>
</gene>
<keyword evidence="15" id="KW-1185">Reference proteome</keyword>
<evidence type="ECO:0000256" key="8">
    <source>
        <dbReference type="ARBA" id="ARBA00022741"/>
    </source>
</evidence>
<evidence type="ECO:0000256" key="9">
    <source>
        <dbReference type="ARBA" id="ARBA00022777"/>
    </source>
</evidence>
<evidence type="ECO:0000256" key="6">
    <source>
        <dbReference type="ARBA" id="ARBA00022679"/>
    </source>
</evidence>
<dbReference type="PROSITE" id="PS50885">
    <property type="entry name" value="HAMP"/>
    <property type="match status" value="1"/>
</dbReference>
<dbReference type="GO" id="GO:0000155">
    <property type="term" value="F:phosphorelay sensor kinase activity"/>
    <property type="evidence" value="ECO:0007669"/>
    <property type="project" value="InterPro"/>
</dbReference>
<dbReference type="GO" id="GO:0005886">
    <property type="term" value="C:plasma membrane"/>
    <property type="evidence" value="ECO:0007669"/>
    <property type="project" value="UniProtKB-SubCell"/>
</dbReference>
<evidence type="ECO:0000256" key="7">
    <source>
        <dbReference type="ARBA" id="ARBA00022692"/>
    </source>
</evidence>
<dbReference type="SUPFAM" id="SSF55785">
    <property type="entry name" value="PYP-like sensor domain (PAS domain)"/>
    <property type="match status" value="1"/>
</dbReference>
<dbReference type="EC" id="2.7.13.3" evidence="3"/>
<dbReference type="SUPFAM" id="SSF47384">
    <property type="entry name" value="Homodimeric domain of signal transducing histidine kinase"/>
    <property type="match status" value="1"/>
</dbReference>
<dbReference type="InterPro" id="IPR013656">
    <property type="entry name" value="PAS_4"/>
</dbReference>
<sequence length="974" mass="110645">MKSWFISARRSKGSKQDPPIPLFRWIWKSYIRTALIPLVLVELLFVGLYFLSGIWTKEQTIIHSKKNADEELQRIAHREANRMEQQLSGIESLGDVLHRQIEYRLAEPAPSLSADDASRLVQQPNGSYYTVRDRADGGGVAVFYSGHTPVTDTGKQKVAQLLQLQPLFKHVQKSQPMLTWVYYTDHDSLAVLYPYLDVRKRFQYGMDFTSHSFYYEADQKHNPQRHVRWTNTYLDLAGKGWMTSCLFPVYYRDRLEGVVGLDVTLNTISRYVLNLDIPWDGYGMLLGRDGAVLALSDRGVKDWEKAGTSAPSYSFLQDHPDFPVVRKLVQAEKSGITHVDINGKNRLLAWETIPGTGWRLLIYTPEQSIYMEANRLGSELMQVGMWMLAGLFVFYVGFFIRQYYQAGQMSSRLLHPLTRMNDMVRRIGQGKYRQESAGSEIAELHDAEQLIAGMGERLGEARHELEEREQDLQALLQSIDDIIFEIDEDGVYVNVWTHWMKYEEIIGKKLTDRIGEEPGRVMQEAVLRVLTSGQPEVLEQELTVPWGRRWFQTRIAPVFNRTGMKRTVSALVRDITEKKQMEQLLILAREEAEKASLAKSQFLSSMSHELRTPMNAILGFAQLLEYHPHETLTSSQQQSVEEILKAGNHLLDLIDDVLDLARIEAGKTSIMLEPVDVDLLLQECTALIAPLADRRSITCTIRYELSPELAVVMADRIRLKQILLNLLSNAVKYNQDGGLITVSVEEPQPDWVRITVSDTGCGITDVQKSVIFESFQRGEQEGIEGTGIGLTIARQLARLMNGDVQVRSTPGVGSDFWIDLCRCESVSLKHVNANEAKLPRNRSHVHLPLRKVLYIEDNSANLMLISRVLSRYPDVEVLCASDAELGMELAQVHEPHVILLDLHLPGMNGYEALRRLRAYPNTKHIPVVAISAHAMPREVARGKAAGFAEYITKPLHLPDFLTTMEKLLGIETKQ</sequence>
<dbReference type="SMART" id="SM00448">
    <property type="entry name" value="REC"/>
    <property type="match status" value="1"/>
</dbReference>
<dbReference type="InterPro" id="IPR029151">
    <property type="entry name" value="Sensor-like_sf"/>
</dbReference>
<evidence type="ECO:0000313" key="14">
    <source>
        <dbReference type="EMBL" id="BAU28809.1"/>
    </source>
</evidence>
<accession>A0A0U4WJX6</accession>
<evidence type="ECO:0000256" key="2">
    <source>
        <dbReference type="ARBA" id="ARBA00004651"/>
    </source>
</evidence>
<dbReference type="CDD" id="cd12912">
    <property type="entry name" value="PDC2_MCP_like"/>
    <property type="match status" value="1"/>
</dbReference>
<dbReference type="InterPro" id="IPR035965">
    <property type="entry name" value="PAS-like_dom_sf"/>
</dbReference>
<dbReference type="GO" id="GO:0009927">
    <property type="term" value="F:histidine phosphotransfer kinase activity"/>
    <property type="evidence" value="ECO:0007669"/>
    <property type="project" value="TreeGrafter"/>
</dbReference>
<keyword evidence="13" id="KW-0472">Membrane</keyword>
<dbReference type="CDD" id="cd16922">
    <property type="entry name" value="HATPase_EvgS-ArcB-TorS-like"/>
    <property type="match status" value="1"/>
</dbReference>
<dbReference type="Gene3D" id="3.30.565.10">
    <property type="entry name" value="Histidine kinase-like ATPase, C-terminal domain"/>
    <property type="match status" value="1"/>
</dbReference>
<dbReference type="InterPro" id="IPR000014">
    <property type="entry name" value="PAS"/>
</dbReference>
<dbReference type="InterPro" id="IPR003594">
    <property type="entry name" value="HATPase_dom"/>
</dbReference>
<name>A0A0U4WJX6_9BACL</name>
<dbReference type="SUPFAM" id="SSF103190">
    <property type="entry name" value="Sensory domain-like"/>
    <property type="match status" value="1"/>
</dbReference>